<accession>A0A7G9YPA8</accession>
<dbReference type="AlphaFoldDB" id="A0A7G9YPA8"/>
<name>A0A7G9YPA8_9EURY</name>
<dbReference type="EMBL" id="MT631398">
    <property type="protein sequence ID" value="QNO49842.1"/>
    <property type="molecule type" value="Genomic_DNA"/>
</dbReference>
<proteinExistence type="predicted"/>
<reference evidence="1" key="1">
    <citation type="submission" date="2020-06" db="EMBL/GenBank/DDBJ databases">
        <title>Unique genomic features of the anaerobic methanotrophic archaea.</title>
        <authorList>
            <person name="Chadwick G.L."/>
            <person name="Skennerton C.T."/>
            <person name="Laso-Perez R."/>
            <person name="Leu A.O."/>
            <person name="Speth D.R."/>
            <person name="Yu H."/>
            <person name="Morgan-Lang C."/>
            <person name="Hatzenpichler R."/>
            <person name="Goudeau D."/>
            <person name="Malmstrom R."/>
            <person name="Brazelton W.J."/>
            <person name="Woyke T."/>
            <person name="Hallam S.J."/>
            <person name="Tyson G.W."/>
            <person name="Wegener G."/>
            <person name="Boetius A."/>
            <person name="Orphan V."/>
        </authorList>
    </citation>
    <scope>NUCLEOTIDE SEQUENCE</scope>
</reference>
<evidence type="ECO:0000313" key="1">
    <source>
        <dbReference type="EMBL" id="QNO49842.1"/>
    </source>
</evidence>
<protein>
    <submittedName>
        <fullName evidence="1">Uncharacterized protein</fullName>
    </submittedName>
</protein>
<sequence length="55" mass="6306">MTNYHALAIPWYSLIPFDIRTEEKFGFCPQKAAILILKILSAVNGSEQQKKIKLQ</sequence>
<organism evidence="1">
    <name type="scientific">Candidatus Methanogaster sp. ANME-2c ERB4</name>
    <dbReference type="NCBI Taxonomy" id="2759911"/>
    <lineage>
        <taxon>Archaea</taxon>
        <taxon>Methanobacteriati</taxon>
        <taxon>Methanobacteriota</taxon>
        <taxon>Stenosarchaea group</taxon>
        <taxon>Methanomicrobia</taxon>
        <taxon>Methanosarcinales</taxon>
        <taxon>ANME-2 cluster</taxon>
        <taxon>Candidatus Methanogasteraceae</taxon>
        <taxon>Candidatus Methanogaster</taxon>
    </lineage>
</organism>
<gene>
    <name evidence="1" type="ORF">HMIKAMFF_00002</name>
</gene>